<feature type="region of interest" description="Disordered" evidence="6">
    <location>
        <begin position="1"/>
        <end position="32"/>
    </location>
</feature>
<name>A0ABU1T0Z7_9ACTO</name>
<comment type="function">
    <text evidence="5">Modulates RecA activity.</text>
</comment>
<evidence type="ECO:0000256" key="1">
    <source>
        <dbReference type="ARBA" id="ARBA00004496"/>
    </source>
</evidence>
<dbReference type="InterPro" id="IPR053925">
    <property type="entry name" value="RecX_HTH_3rd"/>
</dbReference>
<comment type="similarity">
    <text evidence="2 5">Belongs to the RecX family.</text>
</comment>
<organism evidence="10 11">
    <name type="scientific">Arcanobacterium hippocoleae</name>
    <dbReference type="NCBI Taxonomy" id="149017"/>
    <lineage>
        <taxon>Bacteria</taxon>
        <taxon>Bacillati</taxon>
        <taxon>Actinomycetota</taxon>
        <taxon>Actinomycetes</taxon>
        <taxon>Actinomycetales</taxon>
        <taxon>Actinomycetaceae</taxon>
        <taxon>Arcanobacterium</taxon>
    </lineage>
</organism>
<feature type="domain" description="RecX third three-helical" evidence="8">
    <location>
        <begin position="140"/>
        <end position="185"/>
    </location>
</feature>
<keyword evidence="4 5" id="KW-0963">Cytoplasm</keyword>
<proteinExistence type="inferred from homology"/>
<feature type="domain" description="RecX second three-helical" evidence="7">
    <location>
        <begin position="91"/>
        <end position="132"/>
    </location>
</feature>
<dbReference type="InterPro" id="IPR053926">
    <property type="entry name" value="RecX_HTH_1st"/>
</dbReference>
<dbReference type="PANTHER" id="PTHR33602:SF1">
    <property type="entry name" value="REGULATORY PROTEIN RECX FAMILY PROTEIN"/>
    <property type="match status" value="1"/>
</dbReference>
<evidence type="ECO:0000259" key="9">
    <source>
        <dbReference type="Pfam" id="PF21982"/>
    </source>
</evidence>
<dbReference type="Pfam" id="PF02631">
    <property type="entry name" value="RecX_HTH2"/>
    <property type="match status" value="1"/>
</dbReference>
<evidence type="ECO:0000259" key="8">
    <source>
        <dbReference type="Pfam" id="PF21981"/>
    </source>
</evidence>
<evidence type="ECO:0000313" key="10">
    <source>
        <dbReference type="EMBL" id="MDR6939025.1"/>
    </source>
</evidence>
<evidence type="ECO:0000313" key="11">
    <source>
        <dbReference type="Proteomes" id="UP001266099"/>
    </source>
</evidence>
<dbReference type="InterPro" id="IPR053924">
    <property type="entry name" value="RecX_HTH_2nd"/>
</dbReference>
<accession>A0ABU1T0Z7</accession>
<dbReference type="InterPro" id="IPR036388">
    <property type="entry name" value="WH-like_DNA-bd_sf"/>
</dbReference>
<evidence type="ECO:0000256" key="6">
    <source>
        <dbReference type="SAM" id="MobiDB-lite"/>
    </source>
</evidence>
<protein>
    <recommendedName>
        <fullName evidence="3 5">Regulatory protein RecX</fullName>
    </recommendedName>
</protein>
<dbReference type="PANTHER" id="PTHR33602">
    <property type="entry name" value="REGULATORY PROTEIN RECX FAMILY PROTEIN"/>
    <property type="match status" value="1"/>
</dbReference>
<evidence type="ECO:0000256" key="3">
    <source>
        <dbReference type="ARBA" id="ARBA00018111"/>
    </source>
</evidence>
<keyword evidence="11" id="KW-1185">Reference proteome</keyword>
<comment type="subcellular location">
    <subcellularLocation>
        <location evidence="1 5">Cytoplasm</location>
    </subcellularLocation>
</comment>
<evidence type="ECO:0000256" key="4">
    <source>
        <dbReference type="ARBA" id="ARBA00022490"/>
    </source>
</evidence>
<reference evidence="10 11" key="1">
    <citation type="submission" date="2023-07" db="EMBL/GenBank/DDBJ databases">
        <title>Sequencing the genomes of 1000 actinobacteria strains.</title>
        <authorList>
            <person name="Klenk H.-P."/>
        </authorList>
    </citation>
    <scope>NUCLEOTIDE SEQUENCE [LARGE SCALE GENOMIC DNA]</scope>
    <source>
        <strain evidence="10 11">DSM 15539</strain>
    </source>
</reference>
<evidence type="ECO:0000259" key="7">
    <source>
        <dbReference type="Pfam" id="PF02631"/>
    </source>
</evidence>
<dbReference type="InterPro" id="IPR003783">
    <property type="entry name" value="Regulatory_RecX"/>
</dbReference>
<feature type="compositionally biased region" description="Basic and acidic residues" evidence="6">
    <location>
        <begin position="21"/>
        <end position="32"/>
    </location>
</feature>
<feature type="domain" description="RecX first three-helical" evidence="9">
    <location>
        <begin position="45"/>
        <end position="83"/>
    </location>
</feature>
<gene>
    <name evidence="5" type="primary">recX</name>
    <name evidence="10" type="ORF">J2S36_000568</name>
</gene>
<evidence type="ECO:0000256" key="5">
    <source>
        <dbReference type="HAMAP-Rule" id="MF_01114"/>
    </source>
</evidence>
<comment type="caution">
    <text evidence="10">The sequence shown here is derived from an EMBL/GenBank/DDBJ whole genome shotgun (WGS) entry which is preliminary data.</text>
</comment>
<dbReference type="Proteomes" id="UP001266099">
    <property type="component" value="Unassembled WGS sequence"/>
</dbReference>
<sequence>MVNYAAAADFSDHKKRKKYRSREEIEKRKAELNSRRNEDDWRQVARDVIYRQLAMIERSEYQLLQALRKRDVPEEIAKETIQKFVAAGLVDDFRFAQIYVRSQITTKCVSAKHLKFELQKHGVSRENIELALSQIDPAKEDASAIEFAKRKIAAMKNLDRAVIYRRLSGQLARRGFNPSQVRQAINAAFMDLDGSAPEE</sequence>
<dbReference type="HAMAP" id="MF_01114">
    <property type="entry name" value="RecX"/>
    <property type="match status" value="1"/>
</dbReference>
<dbReference type="Gene3D" id="1.10.10.10">
    <property type="entry name" value="Winged helix-like DNA-binding domain superfamily/Winged helix DNA-binding domain"/>
    <property type="match status" value="2"/>
</dbReference>
<dbReference type="RefSeq" id="WP_309955317.1">
    <property type="nucleotide sequence ID" value="NZ_JAVDUJ010000001.1"/>
</dbReference>
<dbReference type="EMBL" id="JAVDUJ010000001">
    <property type="protein sequence ID" value="MDR6939025.1"/>
    <property type="molecule type" value="Genomic_DNA"/>
</dbReference>
<dbReference type="Pfam" id="PF21981">
    <property type="entry name" value="RecX_HTH3"/>
    <property type="match status" value="1"/>
</dbReference>
<dbReference type="Pfam" id="PF21982">
    <property type="entry name" value="RecX_HTH1"/>
    <property type="match status" value="1"/>
</dbReference>
<evidence type="ECO:0000256" key="2">
    <source>
        <dbReference type="ARBA" id="ARBA00009695"/>
    </source>
</evidence>